<dbReference type="SUPFAM" id="SSF52540">
    <property type="entry name" value="P-loop containing nucleoside triphosphate hydrolases"/>
    <property type="match status" value="1"/>
</dbReference>
<evidence type="ECO:0000313" key="6">
    <source>
        <dbReference type="Proteomes" id="UP000286931"/>
    </source>
</evidence>
<sequence>MAGPVENPLGRLAECLRRLRAERELSVDALRARSGLGRTTVSQALNGRAVPSPGTVVALARALRADPEPLLDLLAQGSAAADTSKASTERAGSEVLARSAAELRFDERYLAYVRDRHANLTVFGLDLGRTQQARWSLDAAYLSLELAVHKERHPSRHVVDEDVERAPSVSVERAERALSGSARLVLRGHAGGGKTTLLQWLTVSAASGKVPDELASWRGRVPFLLPLRTLSRHGALPGPEGFLKGLECPLADAQPPGWADGVLASGRGAILVDGVDEVPQEQRAAAEQWLEGLVAAYPTTVFVVTTRPTAVPQGWLRSTGFTEVAVRPMSTADTALFVGRWHTAARLCAQDTAERRHLDELEASLRTSVRAQRDLAELATSPLMCAVICALHRERRGYLPHTRMELYAAALSMLLVRRDRERGVGAPESMDLSEQQSVLLLQRLAYWLIRNRQQEMDVATAVSVIDVALPSMPQIAEQGDAERVLEHLVARSGLLRRPTEDTIDFIHRTFQDYLGAKAVVEARDFPLLVDNARDDQWEDVIRMAVAHAGPTDGAKLLQRLIRRGDQRPKQRARTHLLAAAALRYATEIDSETRALVDDRTRALMPPRTYQDAYGLAALGPGVLDLLPATDAGLEEDEGTAVIHTAGIIGGDQAHAFLHRFAKTSQRPYPAFATHWERFDVDEYARDILALHAMGNLRIRSHAQREALRHIHSVTRVAFLGNFTVEEIFEHVSVENLLDLEISDTSLSDVSVLQNARVLTYLFLHGCSSIRDLDGLANLGLQELVIYNSPLECSFDFLVSLRKLRNLTLLTELPWRDLTELRASENLENLQVGFGPSISGVSRWQELRTFGTSTPVTRLHEWQELADLPNLGTLSMAGNFGNAIPCPRVKDLWLVSHEGRPADLNDVVSTFPGLTHLTLAGDQWVPDLTPLTGIEGIRIDASHVKSVIGANIFDEKQLLAPRSQRSK</sequence>
<dbReference type="Pfam" id="PF13560">
    <property type="entry name" value="HTH_31"/>
    <property type="match status" value="1"/>
</dbReference>
<dbReference type="Pfam" id="PF05729">
    <property type="entry name" value="NACHT"/>
    <property type="match status" value="1"/>
</dbReference>
<evidence type="ECO:0000256" key="1">
    <source>
        <dbReference type="ARBA" id="ARBA00022741"/>
    </source>
</evidence>
<dbReference type="InterPro" id="IPR032675">
    <property type="entry name" value="LRR_dom_sf"/>
</dbReference>
<keyword evidence="1" id="KW-0547">Nucleotide-binding</keyword>
<dbReference type="SUPFAM" id="SSF47413">
    <property type="entry name" value="lambda repressor-like DNA-binding domains"/>
    <property type="match status" value="1"/>
</dbReference>
<dbReference type="PANTHER" id="PTHR46844">
    <property type="entry name" value="SLR5058 PROTEIN"/>
    <property type="match status" value="1"/>
</dbReference>
<dbReference type="SMART" id="SM00530">
    <property type="entry name" value="HTH_XRE"/>
    <property type="match status" value="1"/>
</dbReference>
<dbReference type="Gene3D" id="1.10.260.40">
    <property type="entry name" value="lambda repressor-like DNA-binding domains"/>
    <property type="match status" value="1"/>
</dbReference>
<dbReference type="InterPro" id="IPR007111">
    <property type="entry name" value="NACHT_NTPase"/>
</dbReference>
<feature type="domain" description="HTH cro/C1-type" evidence="4">
    <location>
        <begin position="16"/>
        <end position="70"/>
    </location>
</feature>
<dbReference type="InterPro" id="IPR027417">
    <property type="entry name" value="P-loop_NTPase"/>
</dbReference>
<dbReference type="EMBL" id="BIFH01000034">
    <property type="protein sequence ID" value="GCD99690.1"/>
    <property type="molecule type" value="Genomic_DNA"/>
</dbReference>
<dbReference type="SUPFAM" id="SSF52058">
    <property type="entry name" value="L domain-like"/>
    <property type="match status" value="1"/>
</dbReference>
<dbReference type="InterPro" id="IPR010982">
    <property type="entry name" value="Lambda_DNA-bd_dom_sf"/>
</dbReference>
<dbReference type="PANTHER" id="PTHR46844:SF1">
    <property type="entry name" value="SLR5058 PROTEIN"/>
    <property type="match status" value="1"/>
</dbReference>
<proteinExistence type="predicted"/>
<dbReference type="PROSITE" id="PS50837">
    <property type="entry name" value="NACHT"/>
    <property type="match status" value="1"/>
</dbReference>
<dbReference type="Gene3D" id="3.40.50.300">
    <property type="entry name" value="P-loop containing nucleotide triphosphate hydrolases"/>
    <property type="match status" value="1"/>
</dbReference>
<evidence type="ECO:0000259" key="4">
    <source>
        <dbReference type="PROSITE" id="PS50943"/>
    </source>
</evidence>
<reference evidence="5 6" key="1">
    <citation type="submission" date="2018-12" db="EMBL/GenBank/DDBJ databases">
        <title>Draft genome sequence of Embleya hyalina NBRC 13850T.</title>
        <authorList>
            <person name="Komaki H."/>
            <person name="Hosoyama A."/>
            <person name="Kimura A."/>
            <person name="Ichikawa N."/>
            <person name="Tamura T."/>
        </authorList>
    </citation>
    <scope>NUCLEOTIDE SEQUENCE [LARGE SCALE GENOMIC DNA]</scope>
    <source>
        <strain evidence="5 6">NBRC 13850</strain>
    </source>
</reference>
<dbReference type="Gene3D" id="3.80.10.10">
    <property type="entry name" value="Ribonuclease Inhibitor"/>
    <property type="match status" value="1"/>
</dbReference>
<comment type="caution">
    <text evidence="5">The sequence shown here is derived from an EMBL/GenBank/DDBJ whole genome shotgun (WGS) entry which is preliminary data.</text>
</comment>
<dbReference type="PROSITE" id="PS50943">
    <property type="entry name" value="HTH_CROC1"/>
    <property type="match status" value="1"/>
</dbReference>
<dbReference type="AlphaFoldDB" id="A0A401YYR6"/>
<evidence type="ECO:0000313" key="5">
    <source>
        <dbReference type="EMBL" id="GCD99690.1"/>
    </source>
</evidence>
<dbReference type="GO" id="GO:0005524">
    <property type="term" value="F:ATP binding"/>
    <property type="evidence" value="ECO:0007669"/>
    <property type="project" value="UniProtKB-KW"/>
</dbReference>
<evidence type="ECO:0000259" key="3">
    <source>
        <dbReference type="PROSITE" id="PS50837"/>
    </source>
</evidence>
<organism evidence="5 6">
    <name type="scientific">Embleya hyalina</name>
    <dbReference type="NCBI Taxonomy" id="516124"/>
    <lineage>
        <taxon>Bacteria</taxon>
        <taxon>Bacillati</taxon>
        <taxon>Actinomycetota</taxon>
        <taxon>Actinomycetes</taxon>
        <taxon>Kitasatosporales</taxon>
        <taxon>Streptomycetaceae</taxon>
        <taxon>Embleya</taxon>
    </lineage>
</organism>
<dbReference type="CDD" id="cd00093">
    <property type="entry name" value="HTH_XRE"/>
    <property type="match status" value="1"/>
</dbReference>
<dbReference type="Proteomes" id="UP000286931">
    <property type="component" value="Unassembled WGS sequence"/>
</dbReference>
<dbReference type="InterPro" id="IPR001387">
    <property type="entry name" value="Cro/C1-type_HTH"/>
</dbReference>
<dbReference type="GO" id="GO:0003677">
    <property type="term" value="F:DNA binding"/>
    <property type="evidence" value="ECO:0007669"/>
    <property type="project" value="InterPro"/>
</dbReference>
<keyword evidence="6" id="KW-1185">Reference proteome</keyword>
<gene>
    <name evidence="5" type="ORF">EHYA_07412</name>
</gene>
<name>A0A401YYR6_9ACTN</name>
<evidence type="ECO:0000256" key="2">
    <source>
        <dbReference type="ARBA" id="ARBA00022840"/>
    </source>
</evidence>
<keyword evidence="2 5" id="KW-0067">ATP-binding</keyword>
<feature type="domain" description="NACHT" evidence="3">
    <location>
        <begin position="182"/>
        <end position="521"/>
    </location>
</feature>
<accession>A0A401YYR6</accession>
<protein>
    <submittedName>
        <fullName evidence="5">ATP-binding protein</fullName>
    </submittedName>
</protein>